<evidence type="ECO:0000256" key="6">
    <source>
        <dbReference type="ARBA" id="ARBA00047561"/>
    </source>
</evidence>
<evidence type="ECO:0000259" key="8">
    <source>
        <dbReference type="Pfam" id="PF14823"/>
    </source>
</evidence>
<dbReference type="InterPro" id="IPR028281">
    <property type="entry name" value="Sirohaem_synthase_central"/>
</dbReference>
<comment type="catalytic activity">
    <reaction evidence="6">
        <text>precorrin-2 + NAD(+) = sirohydrochlorin + NADH + 2 H(+)</text>
        <dbReference type="Rhea" id="RHEA:15613"/>
        <dbReference type="ChEBI" id="CHEBI:15378"/>
        <dbReference type="ChEBI" id="CHEBI:57540"/>
        <dbReference type="ChEBI" id="CHEBI:57945"/>
        <dbReference type="ChEBI" id="CHEBI:58351"/>
        <dbReference type="ChEBI" id="CHEBI:58827"/>
        <dbReference type="EC" id="1.3.1.76"/>
    </reaction>
</comment>
<dbReference type="PANTHER" id="PTHR35330:SF1">
    <property type="entry name" value="SIROHEME BIOSYNTHESIS PROTEIN MET8"/>
    <property type="match status" value="1"/>
</dbReference>
<dbReference type="Gene3D" id="3.30.160.110">
    <property type="entry name" value="Siroheme synthase, domain 2"/>
    <property type="match status" value="1"/>
</dbReference>
<evidence type="ECO:0000256" key="4">
    <source>
        <dbReference type="ARBA" id="ARBA00023027"/>
    </source>
</evidence>
<dbReference type="SUPFAM" id="SSF51735">
    <property type="entry name" value="NAD(P)-binding Rossmann-fold domains"/>
    <property type="match status" value="1"/>
</dbReference>
<proteinExistence type="predicted"/>
<dbReference type="SUPFAM" id="SSF75615">
    <property type="entry name" value="Siroheme synthase middle domains-like"/>
    <property type="match status" value="1"/>
</dbReference>
<keyword evidence="7" id="KW-0812">Transmembrane</keyword>
<feature type="domain" description="Siroheme synthase central" evidence="9">
    <location>
        <begin position="135"/>
        <end position="161"/>
    </location>
</feature>
<dbReference type="PANTHER" id="PTHR35330">
    <property type="entry name" value="SIROHEME BIOSYNTHESIS PROTEIN MET8"/>
    <property type="match status" value="1"/>
</dbReference>
<sequence length="277" mass="30502">MDMPTQRGSGSLLVAWQLAGKNLLIVGGGEIASQRVDSVLVTDAHITVLTPSSGLNPRTQKFIAEYPTQITHLDKKYDNNPAELGLLNYDMVLTALDDVELSRSICQYCRDHRIPVNAADIPPLCDFYFGSQIRDGPLQIMISTNGNGPKLANLVKRKIVQSLSGNEGAAIQKVGTLRVKLKERAPGVGGDVGKRRMVWMTKLCNEWDMDELGKLDDDSMIKLLNEGWEKNHVPPPHALGIKHSVEMTFYPMLVNSILPSLIGFAVGVASCVWLRKK</sequence>
<dbReference type="Gene3D" id="3.40.50.720">
    <property type="entry name" value="NAD(P)-binding Rossmann-like Domain"/>
    <property type="match status" value="1"/>
</dbReference>
<protein>
    <recommendedName>
        <fullName evidence="2">precorrin-2 dehydrogenase</fullName>
        <ecNumber evidence="2">1.3.1.76</ecNumber>
    </recommendedName>
</protein>
<dbReference type="AlphaFoldDB" id="A0A8H7F667"/>
<reference evidence="10 11" key="1">
    <citation type="journal article" name="Sci. Rep.">
        <title>Telomere-to-telomere assembled and centromere annotated genomes of the two main subspecies of the button mushroom Agaricus bisporus reveal especially polymorphic chromosome ends.</title>
        <authorList>
            <person name="Sonnenberg A.S.M."/>
            <person name="Sedaghat-Telgerd N."/>
            <person name="Lavrijssen B."/>
            <person name="Ohm R.A."/>
            <person name="Hendrickx P.M."/>
            <person name="Scholtmeijer K."/>
            <person name="Baars J.J.P."/>
            <person name="van Peer A."/>
        </authorList>
    </citation>
    <scope>NUCLEOTIDE SEQUENCE [LARGE SCALE GENOMIC DNA]</scope>
    <source>
        <strain evidence="10 11">H119_p4</strain>
    </source>
</reference>
<evidence type="ECO:0000313" key="10">
    <source>
        <dbReference type="EMBL" id="KAF7778576.1"/>
    </source>
</evidence>
<keyword evidence="5" id="KW-0627">Porphyrin biosynthesis</keyword>
<dbReference type="EC" id="1.3.1.76" evidence="2"/>
<evidence type="ECO:0000256" key="2">
    <source>
        <dbReference type="ARBA" id="ARBA00012400"/>
    </source>
</evidence>
<keyword evidence="7" id="KW-0472">Membrane</keyword>
<dbReference type="InterPro" id="IPR006367">
    <property type="entry name" value="Sirohaem_synthase_N"/>
</dbReference>
<dbReference type="GO" id="GO:0019354">
    <property type="term" value="P:siroheme biosynthetic process"/>
    <property type="evidence" value="ECO:0007669"/>
    <property type="project" value="UniProtKB-UniPathway"/>
</dbReference>
<organism evidence="10 11">
    <name type="scientific">Agaricus bisporus var. burnettii</name>
    <dbReference type="NCBI Taxonomy" id="192524"/>
    <lineage>
        <taxon>Eukaryota</taxon>
        <taxon>Fungi</taxon>
        <taxon>Dikarya</taxon>
        <taxon>Basidiomycota</taxon>
        <taxon>Agaricomycotina</taxon>
        <taxon>Agaricomycetes</taxon>
        <taxon>Agaricomycetidae</taxon>
        <taxon>Agaricales</taxon>
        <taxon>Agaricineae</taxon>
        <taxon>Agaricaceae</taxon>
        <taxon>Agaricus</taxon>
    </lineage>
</organism>
<feature type="domain" description="Siroheme biosynthesis protein Met8 C-terminal" evidence="8">
    <location>
        <begin position="166"/>
        <end position="234"/>
    </location>
</feature>
<dbReference type="InterPro" id="IPR028161">
    <property type="entry name" value="Met8-like"/>
</dbReference>
<dbReference type="GO" id="GO:0043115">
    <property type="term" value="F:precorrin-2 dehydrogenase activity"/>
    <property type="evidence" value="ECO:0007669"/>
    <property type="project" value="UniProtKB-EC"/>
</dbReference>
<dbReference type="UniPathway" id="UPA00262">
    <property type="reaction ID" value="UER00222"/>
</dbReference>
<comment type="pathway">
    <text evidence="1">Porphyrin-containing compound metabolism; siroheme biosynthesis; sirohydrochlorin from precorrin-2: step 1/1.</text>
</comment>
<accession>A0A8H7F667</accession>
<dbReference type="Proteomes" id="UP000629468">
    <property type="component" value="Unassembled WGS sequence"/>
</dbReference>
<gene>
    <name evidence="10" type="ORF">Agabi119p4_2921</name>
</gene>
<evidence type="ECO:0000256" key="5">
    <source>
        <dbReference type="ARBA" id="ARBA00023244"/>
    </source>
</evidence>
<dbReference type="Pfam" id="PF14823">
    <property type="entry name" value="Sirohm_synth_C"/>
    <property type="match status" value="1"/>
</dbReference>
<feature type="transmembrane region" description="Helical" evidence="7">
    <location>
        <begin position="249"/>
        <end position="274"/>
    </location>
</feature>
<comment type="caution">
    <text evidence="10">The sequence shown here is derived from an EMBL/GenBank/DDBJ whole genome shotgun (WGS) entry which is preliminary data.</text>
</comment>
<dbReference type="GO" id="GO:0004325">
    <property type="term" value="F:ferrochelatase activity"/>
    <property type="evidence" value="ECO:0007669"/>
    <property type="project" value="InterPro"/>
</dbReference>
<dbReference type="EMBL" id="JABXXO010000004">
    <property type="protein sequence ID" value="KAF7778576.1"/>
    <property type="molecule type" value="Genomic_DNA"/>
</dbReference>
<dbReference type="InterPro" id="IPR036291">
    <property type="entry name" value="NAD(P)-bd_dom_sf"/>
</dbReference>
<dbReference type="Gene3D" id="1.10.3280.10">
    <property type="entry name" value="Siroheme synthase, domain 3"/>
    <property type="match status" value="1"/>
</dbReference>
<evidence type="ECO:0000313" key="11">
    <source>
        <dbReference type="Proteomes" id="UP000629468"/>
    </source>
</evidence>
<keyword evidence="4" id="KW-0520">NAD</keyword>
<evidence type="ECO:0000259" key="9">
    <source>
        <dbReference type="Pfam" id="PF14824"/>
    </source>
</evidence>
<evidence type="ECO:0000256" key="3">
    <source>
        <dbReference type="ARBA" id="ARBA00023002"/>
    </source>
</evidence>
<dbReference type="Pfam" id="PF13241">
    <property type="entry name" value="NAD_binding_7"/>
    <property type="match status" value="1"/>
</dbReference>
<keyword evidence="3" id="KW-0560">Oxidoreductase</keyword>
<keyword evidence="7" id="KW-1133">Transmembrane helix</keyword>
<dbReference type="NCBIfam" id="TIGR01470">
    <property type="entry name" value="cysG_Nterm"/>
    <property type="match status" value="1"/>
</dbReference>
<evidence type="ECO:0000256" key="1">
    <source>
        <dbReference type="ARBA" id="ARBA00005010"/>
    </source>
</evidence>
<name>A0A8H7F667_AGABI</name>
<evidence type="ECO:0000256" key="7">
    <source>
        <dbReference type="SAM" id="Phobius"/>
    </source>
</evidence>
<dbReference type="InterPro" id="IPR028162">
    <property type="entry name" value="Met8_C"/>
</dbReference>
<dbReference type="Pfam" id="PF14824">
    <property type="entry name" value="Sirohm_synth_M"/>
    <property type="match status" value="1"/>
</dbReference>